<evidence type="ECO:0000259" key="7">
    <source>
        <dbReference type="PROSITE" id="PS51387"/>
    </source>
</evidence>
<sequence length="498" mass="53375">MGFRMLKALPLVLAVLGHFASADLGSDLSDAGIDAIFPGGEGFEGASAAYNQRFTFSPAAIAYPKSAEEVSKAVQVGAGNGMQVVARSGGHSYVANGLGGKDGTLVVDMSNMKTISVDESSNIATIETGNRLGKVALELNDKGRALPHGTCPYVGIGGHSAFGGFGYTSRMWGLTMDTIKAVNTVLANGTSVRVTEDNYPDLFFALRGAAPSFGITTSIEVETFDAPQYSIIFTYTWDLDTQAASQALLSFQSFITDTPDLPPEFGSGLNLYKGSSQGKVGITFVGGWYGEEGKLDDVIAPFLEKMPEPEGNDRLGDGTYIGAVSAIGGDLDTSGEDSRDTFYAKSLITPEGQPLSEEAAGSFLEYLAEEGWSSDTAWFMQVELYGGANSKVNAVPVDSSAFVRRDALFAWQLYASSSNYQPPYPDEGFTFVDGAVNSIVGSMPGDWDYSAYTNYIDDRLDNWQHLYYGNHYDRLKSIKSEFDPNNVFAFPTSIEESS</sequence>
<dbReference type="InterPro" id="IPR050416">
    <property type="entry name" value="FAD-linked_Oxidoreductase"/>
</dbReference>
<evidence type="ECO:0000256" key="3">
    <source>
        <dbReference type="ARBA" id="ARBA00022630"/>
    </source>
</evidence>
<dbReference type="Gene3D" id="3.40.462.20">
    <property type="match status" value="1"/>
</dbReference>
<evidence type="ECO:0000256" key="6">
    <source>
        <dbReference type="SAM" id="SignalP"/>
    </source>
</evidence>
<dbReference type="InterPro" id="IPR016166">
    <property type="entry name" value="FAD-bd_PCMH"/>
</dbReference>
<evidence type="ECO:0000256" key="4">
    <source>
        <dbReference type="ARBA" id="ARBA00022827"/>
    </source>
</evidence>
<feature type="chain" id="PRO_5046460103" description="FAD-binding PCMH-type domain-containing protein" evidence="6">
    <location>
        <begin position="23"/>
        <end position="498"/>
    </location>
</feature>
<gene>
    <name evidence="8" type="ORF">AAF712_013136</name>
</gene>
<dbReference type="Pfam" id="PF01565">
    <property type="entry name" value="FAD_binding_4"/>
    <property type="match status" value="1"/>
</dbReference>
<evidence type="ECO:0000256" key="1">
    <source>
        <dbReference type="ARBA" id="ARBA00001974"/>
    </source>
</evidence>
<name>A0ABR2ZGK8_9AGAR</name>
<keyword evidence="3" id="KW-0285">Flavoprotein</keyword>
<dbReference type="InterPro" id="IPR016169">
    <property type="entry name" value="FAD-bd_PCMH_sub2"/>
</dbReference>
<keyword evidence="4" id="KW-0274">FAD</keyword>
<dbReference type="InterPro" id="IPR006093">
    <property type="entry name" value="Oxy_OxRdtase_FAD_BS"/>
</dbReference>
<reference evidence="8 9" key="1">
    <citation type="submission" date="2024-05" db="EMBL/GenBank/DDBJ databases">
        <title>A draft genome resource for the thread blight pathogen Marasmius tenuissimus strain MS-2.</title>
        <authorList>
            <person name="Yulfo-Soto G.E."/>
            <person name="Baruah I.K."/>
            <person name="Amoako-Attah I."/>
            <person name="Bukari Y."/>
            <person name="Meinhardt L.W."/>
            <person name="Bailey B.A."/>
            <person name="Cohen S.P."/>
        </authorList>
    </citation>
    <scope>NUCLEOTIDE SEQUENCE [LARGE SCALE GENOMIC DNA]</scope>
    <source>
        <strain evidence="8 9">MS-2</strain>
    </source>
</reference>
<dbReference type="SUPFAM" id="SSF56176">
    <property type="entry name" value="FAD-binding/transporter-associated domain-like"/>
    <property type="match status" value="1"/>
</dbReference>
<dbReference type="Gene3D" id="3.30.465.10">
    <property type="match status" value="1"/>
</dbReference>
<dbReference type="Pfam" id="PF08031">
    <property type="entry name" value="BBE"/>
    <property type="match status" value="1"/>
</dbReference>
<comment type="cofactor">
    <cofactor evidence="1">
        <name>FAD</name>
        <dbReference type="ChEBI" id="CHEBI:57692"/>
    </cofactor>
</comment>
<feature type="domain" description="FAD-binding PCMH-type" evidence="7">
    <location>
        <begin position="54"/>
        <end position="226"/>
    </location>
</feature>
<organism evidence="8 9">
    <name type="scientific">Marasmius tenuissimus</name>
    <dbReference type="NCBI Taxonomy" id="585030"/>
    <lineage>
        <taxon>Eukaryota</taxon>
        <taxon>Fungi</taxon>
        <taxon>Dikarya</taxon>
        <taxon>Basidiomycota</taxon>
        <taxon>Agaricomycotina</taxon>
        <taxon>Agaricomycetes</taxon>
        <taxon>Agaricomycetidae</taxon>
        <taxon>Agaricales</taxon>
        <taxon>Marasmiineae</taxon>
        <taxon>Marasmiaceae</taxon>
        <taxon>Marasmius</taxon>
    </lineage>
</organism>
<dbReference type="InterPro" id="IPR012951">
    <property type="entry name" value="BBE"/>
</dbReference>
<keyword evidence="5" id="KW-0560">Oxidoreductase</keyword>
<evidence type="ECO:0000256" key="2">
    <source>
        <dbReference type="ARBA" id="ARBA00005466"/>
    </source>
</evidence>
<dbReference type="PROSITE" id="PS00862">
    <property type="entry name" value="OX2_COVAL_FAD"/>
    <property type="match status" value="1"/>
</dbReference>
<accession>A0ABR2ZGK8</accession>
<evidence type="ECO:0000256" key="5">
    <source>
        <dbReference type="ARBA" id="ARBA00023002"/>
    </source>
</evidence>
<keyword evidence="6" id="KW-0732">Signal</keyword>
<comment type="similarity">
    <text evidence="2">Belongs to the oxygen-dependent FAD-linked oxidoreductase family.</text>
</comment>
<dbReference type="InterPro" id="IPR006094">
    <property type="entry name" value="Oxid_FAD_bind_N"/>
</dbReference>
<protein>
    <recommendedName>
        <fullName evidence="7">FAD-binding PCMH-type domain-containing protein</fullName>
    </recommendedName>
</protein>
<dbReference type="Proteomes" id="UP001437256">
    <property type="component" value="Unassembled WGS sequence"/>
</dbReference>
<evidence type="ECO:0000313" key="8">
    <source>
        <dbReference type="EMBL" id="KAL0060091.1"/>
    </source>
</evidence>
<comment type="caution">
    <text evidence="8">The sequence shown here is derived from an EMBL/GenBank/DDBJ whole genome shotgun (WGS) entry which is preliminary data.</text>
</comment>
<dbReference type="InterPro" id="IPR036318">
    <property type="entry name" value="FAD-bd_PCMH-like_sf"/>
</dbReference>
<proteinExistence type="inferred from homology"/>
<dbReference type="EMBL" id="JBBXMP010000193">
    <property type="protein sequence ID" value="KAL0060091.1"/>
    <property type="molecule type" value="Genomic_DNA"/>
</dbReference>
<evidence type="ECO:0000313" key="9">
    <source>
        <dbReference type="Proteomes" id="UP001437256"/>
    </source>
</evidence>
<dbReference type="PROSITE" id="PS51387">
    <property type="entry name" value="FAD_PCMH"/>
    <property type="match status" value="1"/>
</dbReference>
<dbReference type="PANTHER" id="PTHR42973">
    <property type="entry name" value="BINDING OXIDOREDUCTASE, PUTATIVE (AFU_ORTHOLOGUE AFUA_1G17690)-RELATED"/>
    <property type="match status" value="1"/>
</dbReference>
<feature type="signal peptide" evidence="6">
    <location>
        <begin position="1"/>
        <end position="22"/>
    </location>
</feature>
<keyword evidence="9" id="KW-1185">Reference proteome</keyword>
<dbReference type="PANTHER" id="PTHR42973:SF39">
    <property type="entry name" value="FAD-BINDING PCMH-TYPE DOMAIN-CONTAINING PROTEIN"/>
    <property type="match status" value="1"/>
</dbReference>